<evidence type="ECO:0000313" key="3">
    <source>
        <dbReference type="Proteomes" id="UP000215137"/>
    </source>
</evidence>
<dbReference type="GO" id="GO:0022857">
    <property type="term" value="F:transmembrane transporter activity"/>
    <property type="evidence" value="ECO:0007669"/>
    <property type="project" value="UniProtKB-UniRule"/>
</dbReference>
<keyword evidence="1" id="KW-0813">Transport</keyword>
<dbReference type="HAMAP" id="MF_02088">
    <property type="entry name" value="Q_prec_transport"/>
    <property type="match status" value="1"/>
</dbReference>
<comment type="subcellular location">
    <subcellularLocation>
        <location evidence="1">Cell membrane</location>
        <topology evidence="1">Multi-pass membrane protein</topology>
    </subcellularLocation>
</comment>
<protein>
    <recommendedName>
        <fullName evidence="1">Probable queuosine precursor transporter</fullName>
        <shortName evidence="1">Q precursor transporter</shortName>
    </recommendedName>
</protein>
<dbReference type="PANTHER" id="PTHR34300:SF2">
    <property type="entry name" value="QUEUOSINE PRECURSOR TRANSPORTER-RELATED"/>
    <property type="match status" value="1"/>
</dbReference>
<reference evidence="2 3" key="1">
    <citation type="submission" date="2017-08" db="EMBL/GenBank/DDBJ databases">
        <title>Complete Genome Sequence of Bacillus kochii Oregon-R-modENCODE STRAIN BDGP4, isolated from Drosophila melanogaster gut.</title>
        <authorList>
            <person name="Wan K.H."/>
            <person name="Yu C."/>
            <person name="Park S."/>
            <person name="Hammonds A.S."/>
            <person name="Booth B.W."/>
            <person name="Celniker S.E."/>
        </authorList>
    </citation>
    <scope>NUCLEOTIDE SEQUENCE [LARGE SCALE GENOMIC DNA]</scope>
    <source>
        <strain evidence="2 3">BDGP4</strain>
    </source>
</reference>
<dbReference type="EMBL" id="CP022983">
    <property type="protein sequence ID" value="ASV67186.1"/>
    <property type="molecule type" value="Genomic_DNA"/>
</dbReference>
<dbReference type="RefSeq" id="WP_095370761.1">
    <property type="nucleotide sequence ID" value="NZ_CP022983.1"/>
</dbReference>
<dbReference type="InterPro" id="IPR003744">
    <property type="entry name" value="YhhQ"/>
</dbReference>
<gene>
    <name evidence="2" type="ORF">CKF48_07500</name>
</gene>
<dbReference type="OrthoDB" id="9805479at2"/>
<sequence length="207" mass="23147">MILYLNGIYVGLLILANIVAVKLFSLGDLAILPAAVVVFIFTYPIIDIIVELYGKEAGKQTVKAGLITQILAIIFIMITIQLPAAPVFGEQASFQAILGGSFRVIVASLVSYFISQHIVVYVFHKLKMRHGKKKLWFRNNMSVMISQIVDTSIFITIAFYGTIPTTALLGLILSQYLFKFIASICITPLVYLVVHMIRKREFIMEKV</sequence>
<feature type="transmembrane region" description="Helical" evidence="1">
    <location>
        <begin position="102"/>
        <end position="123"/>
    </location>
</feature>
<feature type="transmembrane region" description="Helical" evidence="1">
    <location>
        <begin position="30"/>
        <end position="50"/>
    </location>
</feature>
<keyword evidence="3" id="KW-1185">Reference proteome</keyword>
<keyword evidence="1" id="KW-1003">Cell membrane</keyword>
<dbReference type="PANTHER" id="PTHR34300">
    <property type="entry name" value="QUEUOSINE PRECURSOR TRANSPORTER-RELATED"/>
    <property type="match status" value="1"/>
</dbReference>
<keyword evidence="1" id="KW-1133">Transmembrane helix</keyword>
<dbReference type="NCBIfam" id="TIGR00697">
    <property type="entry name" value="queuosine precursor transporter"/>
    <property type="match status" value="1"/>
</dbReference>
<feature type="transmembrane region" description="Helical" evidence="1">
    <location>
        <begin position="62"/>
        <end position="82"/>
    </location>
</feature>
<dbReference type="Pfam" id="PF02592">
    <property type="entry name" value="Vut_1"/>
    <property type="match status" value="1"/>
</dbReference>
<dbReference type="GO" id="GO:0005886">
    <property type="term" value="C:plasma membrane"/>
    <property type="evidence" value="ECO:0007669"/>
    <property type="project" value="UniProtKB-SubCell"/>
</dbReference>
<evidence type="ECO:0000313" key="2">
    <source>
        <dbReference type="EMBL" id="ASV67186.1"/>
    </source>
</evidence>
<keyword evidence="1" id="KW-0812">Transmembrane</keyword>
<comment type="function">
    <text evidence="1">Involved in the import of queuosine (Q) precursors, required for Q precursor salvage.</text>
</comment>
<organism evidence="2 3">
    <name type="scientific">Cytobacillus kochii</name>
    <dbReference type="NCBI Taxonomy" id="859143"/>
    <lineage>
        <taxon>Bacteria</taxon>
        <taxon>Bacillati</taxon>
        <taxon>Bacillota</taxon>
        <taxon>Bacilli</taxon>
        <taxon>Bacillales</taxon>
        <taxon>Bacillaceae</taxon>
        <taxon>Cytobacillus</taxon>
    </lineage>
</organism>
<accession>A0A248TG65</accession>
<comment type="similarity">
    <text evidence="1">Belongs to the vitamin uptake transporter (VUT/ECF) (TC 2.A.88) family. Q precursor transporter subfamily.</text>
</comment>
<feature type="transmembrane region" description="Helical" evidence="1">
    <location>
        <begin position="175"/>
        <end position="194"/>
    </location>
</feature>
<dbReference type="KEGG" id="bko:CKF48_07500"/>
<feature type="transmembrane region" description="Helical" evidence="1">
    <location>
        <begin position="7"/>
        <end position="24"/>
    </location>
</feature>
<dbReference type="Proteomes" id="UP000215137">
    <property type="component" value="Chromosome"/>
</dbReference>
<evidence type="ECO:0000256" key="1">
    <source>
        <dbReference type="HAMAP-Rule" id="MF_02088"/>
    </source>
</evidence>
<name>A0A248TG65_9BACI</name>
<feature type="transmembrane region" description="Helical" evidence="1">
    <location>
        <begin position="143"/>
        <end position="163"/>
    </location>
</feature>
<dbReference type="AlphaFoldDB" id="A0A248TG65"/>
<keyword evidence="1" id="KW-0472">Membrane</keyword>
<proteinExistence type="inferred from homology"/>